<name>A0A537LEZ1_9BACT</name>
<comment type="caution">
    <text evidence="7">The sequence shown here is derived from an EMBL/GenBank/DDBJ whole genome shotgun (WGS) entry which is preliminary data.</text>
</comment>
<protein>
    <submittedName>
        <fullName evidence="7">ABC transporter permease</fullName>
    </submittedName>
</protein>
<feature type="transmembrane region" description="Helical" evidence="6">
    <location>
        <begin position="124"/>
        <end position="141"/>
    </location>
</feature>
<feature type="transmembrane region" description="Helical" evidence="6">
    <location>
        <begin position="56"/>
        <end position="89"/>
    </location>
</feature>
<dbReference type="PANTHER" id="PTHR32196:SF72">
    <property type="entry name" value="RIBOSE IMPORT PERMEASE PROTEIN RBSC"/>
    <property type="match status" value="1"/>
</dbReference>
<keyword evidence="2" id="KW-1003">Cell membrane</keyword>
<dbReference type="GO" id="GO:0005886">
    <property type="term" value="C:plasma membrane"/>
    <property type="evidence" value="ECO:0007669"/>
    <property type="project" value="UniProtKB-SubCell"/>
</dbReference>
<evidence type="ECO:0000256" key="6">
    <source>
        <dbReference type="SAM" id="Phobius"/>
    </source>
</evidence>
<organism evidence="7 8">
    <name type="scientific">Candidatus Segetimicrobium genomatis</name>
    <dbReference type="NCBI Taxonomy" id="2569760"/>
    <lineage>
        <taxon>Bacteria</taxon>
        <taxon>Bacillati</taxon>
        <taxon>Candidatus Sysuimicrobiota</taxon>
        <taxon>Candidatus Sysuimicrobiia</taxon>
        <taxon>Candidatus Sysuimicrobiales</taxon>
        <taxon>Candidatus Segetimicrobiaceae</taxon>
        <taxon>Candidatus Segetimicrobium</taxon>
    </lineage>
</organism>
<keyword evidence="5 6" id="KW-0472">Membrane</keyword>
<dbReference type="Proteomes" id="UP000319353">
    <property type="component" value="Unassembled WGS sequence"/>
</dbReference>
<dbReference type="AlphaFoldDB" id="A0A537LEZ1"/>
<sequence>MALIAVGPIAHARSFLFRAGAFVALALLLVVASLISPTFATPTNLLNVLRQMAITGVIGIGMTMVILTGGIDLSVGSIVALVSVLVAGFQGHGTVVVVFLGLLSATVVGAINGAGVVIGRLQPFIMTLGMMTVTRGLAFMYSGGKPMEILLPGLDAVGSRAILSIPIPGLVFAVLLVLGGWLLTAVPFGRYLYAIGSHEEAARLSGVKVGMQLLAVYTLCGLLSGVAGVLFAAQQSVGMALAGTGYELNAIAAVVLGGTSLFGGEGSVWGTAAGAAIIAILGNIMNLSGINPFTQDFLKGIIIVFAVVLQRSFSR</sequence>
<dbReference type="PANTHER" id="PTHR32196">
    <property type="entry name" value="ABC TRANSPORTER PERMEASE PROTEIN YPHD-RELATED-RELATED"/>
    <property type="match status" value="1"/>
</dbReference>
<proteinExistence type="predicted"/>
<dbReference type="Pfam" id="PF02653">
    <property type="entry name" value="BPD_transp_2"/>
    <property type="match status" value="1"/>
</dbReference>
<dbReference type="EMBL" id="VBAL01000011">
    <property type="protein sequence ID" value="TMJ06584.1"/>
    <property type="molecule type" value="Genomic_DNA"/>
</dbReference>
<evidence type="ECO:0000256" key="5">
    <source>
        <dbReference type="ARBA" id="ARBA00023136"/>
    </source>
</evidence>
<feature type="transmembrane region" description="Helical" evidence="6">
    <location>
        <begin position="268"/>
        <end position="285"/>
    </location>
</feature>
<dbReference type="CDD" id="cd06579">
    <property type="entry name" value="TM_PBP1_transp_AraH_like"/>
    <property type="match status" value="1"/>
</dbReference>
<evidence type="ECO:0000256" key="1">
    <source>
        <dbReference type="ARBA" id="ARBA00004651"/>
    </source>
</evidence>
<feature type="transmembrane region" description="Helical" evidence="6">
    <location>
        <begin position="214"/>
        <end position="233"/>
    </location>
</feature>
<evidence type="ECO:0000313" key="8">
    <source>
        <dbReference type="Proteomes" id="UP000319353"/>
    </source>
</evidence>
<reference evidence="7 8" key="1">
    <citation type="journal article" date="2019" name="Nat. Microbiol.">
        <title>Mediterranean grassland soil C-N compound turnover is dependent on rainfall and depth, and is mediated by genomically divergent microorganisms.</title>
        <authorList>
            <person name="Diamond S."/>
            <person name="Andeer P.F."/>
            <person name="Li Z."/>
            <person name="Crits-Christoph A."/>
            <person name="Burstein D."/>
            <person name="Anantharaman K."/>
            <person name="Lane K.R."/>
            <person name="Thomas B.C."/>
            <person name="Pan C."/>
            <person name="Northen T.R."/>
            <person name="Banfield J.F."/>
        </authorList>
    </citation>
    <scope>NUCLEOTIDE SEQUENCE [LARGE SCALE GENOMIC DNA]</scope>
    <source>
        <strain evidence="7">NP_4</strain>
    </source>
</reference>
<accession>A0A537LEZ1</accession>
<feature type="transmembrane region" description="Helical" evidence="6">
    <location>
        <begin position="161"/>
        <end position="183"/>
    </location>
</feature>
<evidence type="ECO:0000256" key="3">
    <source>
        <dbReference type="ARBA" id="ARBA00022692"/>
    </source>
</evidence>
<comment type="subcellular location">
    <subcellularLocation>
        <location evidence="1">Cell membrane</location>
        <topology evidence="1">Multi-pass membrane protein</topology>
    </subcellularLocation>
</comment>
<keyword evidence="4 6" id="KW-1133">Transmembrane helix</keyword>
<gene>
    <name evidence="7" type="ORF">E6H01_01085</name>
</gene>
<dbReference type="GO" id="GO:0022857">
    <property type="term" value="F:transmembrane transporter activity"/>
    <property type="evidence" value="ECO:0007669"/>
    <property type="project" value="InterPro"/>
</dbReference>
<evidence type="ECO:0000313" key="7">
    <source>
        <dbReference type="EMBL" id="TMJ06584.1"/>
    </source>
</evidence>
<dbReference type="InterPro" id="IPR001851">
    <property type="entry name" value="ABC_transp_permease"/>
</dbReference>
<feature type="transmembrane region" description="Helical" evidence="6">
    <location>
        <begin position="96"/>
        <end position="118"/>
    </location>
</feature>
<feature type="transmembrane region" description="Helical" evidence="6">
    <location>
        <begin position="297"/>
        <end position="313"/>
    </location>
</feature>
<keyword evidence="3 6" id="KW-0812">Transmembrane</keyword>
<evidence type="ECO:0000256" key="4">
    <source>
        <dbReference type="ARBA" id="ARBA00022989"/>
    </source>
</evidence>
<evidence type="ECO:0000256" key="2">
    <source>
        <dbReference type="ARBA" id="ARBA00022475"/>
    </source>
</evidence>